<feature type="transmembrane region" description="Helical" evidence="8">
    <location>
        <begin position="285"/>
        <end position="308"/>
    </location>
</feature>
<gene>
    <name evidence="9" type="ORF">NEMVEDRAFT_v1g246334</name>
</gene>
<feature type="transmembrane region" description="Helical" evidence="8">
    <location>
        <begin position="497"/>
        <end position="519"/>
    </location>
</feature>
<dbReference type="HOGENOM" id="CLU_461761_0_0_1"/>
<evidence type="ECO:0000256" key="2">
    <source>
        <dbReference type="ARBA" id="ARBA00007965"/>
    </source>
</evidence>
<feature type="transmembrane region" description="Helical" evidence="8">
    <location>
        <begin position="255"/>
        <end position="279"/>
    </location>
</feature>
<comment type="similarity">
    <text evidence="2">Belongs to the SLC29A/ENT transporter (TC 2.A.57) family.</text>
</comment>
<evidence type="ECO:0000313" key="10">
    <source>
        <dbReference type="Proteomes" id="UP000001593"/>
    </source>
</evidence>
<evidence type="ECO:0000256" key="3">
    <source>
        <dbReference type="ARBA" id="ARBA00022448"/>
    </source>
</evidence>
<evidence type="ECO:0000256" key="4">
    <source>
        <dbReference type="ARBA" id="ARBA00022692"/>
    </source>
</evidence>
<dbReference type="AlphaFoldDB" id="A7SNA2"/>
<dbReference type="Proteomes" id="UP000001593">
    <property type="component" value="Unassembled WGS sequence"/>
</dbReference>
<feature type="transmembrane region" description="Helical" evidence="8">
    <location>
        <begin position="570"/>
        <end position="590"/>
    </location>
</feature>
<dbReference type="InParanoid" id="A7SNA2"/>
<feature type="transmembrane region" description="Helical" evidence="8">
    <location>
        <begin position="226"/>
        <end position="248"/>
    </location>
</feature>
<dbReference type="InterPro" id="IPR002259">
    <property type="entry name" value="Eqnu_transpt"/>
</dbReference>
<keyword evidence="3" id="KW-0813">Transport</keyword>
<keyword evidence="4 8" id="KW-0812">Transmembrane</keyword>
<accession>A7SNA2</accession>
<dbReference type="GO" id="GO:0005886">
    <property type="term" value="C:plasma membrane"/>
    <property type="evidence" value="ECO:0000318"/>
    <property type="project" value="GO_Central"/>
</dbReference>
<reference evidence="9 10" key="1">
    <citation type="journal article" date="2007" name="Science">
        <title>Sea anemone genome reveals ancestral eumetazoan gene repertoire and genomic organization.</title>
        <authorList>
            <person name="Putnam N.H."/>
            <person name="Srivastava M."/>
            <person name="Hellsten U."/>
            <person name="Dirks B."/>
            <person name="Chapman J."/>
            <person name="Salamov A."/>
            <person name="Terry A."/>
            <person name="Shapiro H."/>
            <person name="Lindquist E."/>
            <person name="Kapitonov V.V."/>
            <person name="Jurka J."/>
            <person name="Genikhovich G."/>
            <person name="Grigoriev I.V."/>
            <person name="Lucas S.M."/>
            <person name="Steele R.E."/>
            <person name="Finnerty J.R."/>
            <person name="Technau U."/>
            <person name="Martindale M.Q."/>
            <person name="Rokhsar D.S."/>
        </authorList>
    </citation>
    <scope>NUCLEOTIDE SEQUENCE [LARGE SCALE GENOMIC DNA]</scope>
    <source>
        <strain evidence="10">CH2 X CH6</strain>
    </source>
</reference>
<feature type="region of interest" description="Disordered" evidence="7">
    <location>
        <begin position="120"/>
        <end position="147"/>
    </location>
</feature>
<dbReference type="OMA" id="CCATCET"/>
<sequence>MTSENGAESSELERDMYLPSLTDQELEALESLDQSIRIHDDHHLNEDEEDNISQTYSGDFAILPLSFQPFKLAAIPETREYKPEITSLPYGDVDEERNKKINAGYILFDGSEIKYVNKGKNTDSVRTSGSGSGGSDRASSIRSHSSTITQASEIPVNMCMSLDELLGQEYLKSHPRCSITPYRRLPTKAHFSSSEKVYFFLLGLASTVMFNAIFMSVAYFQDILGVKVLSILGCCHYLSALGAMLLVFSCNRHWFPFFPSISVCLVLMTCISAVFPAFAAAGKELHVYAIYGLVCVNGLCTGLAQSVIEKIVILFPGGKSSFLVSWGAGVGCLLPALVQGVLILIKREDYSDTYNTFCMYIVLPSAGFCTLLGLISVAKLRRCGIYGLFADIDCAKFSPKYTTISSSPTLTKKRFRQTFIYMVAVFLVSGVSCYSLSLSPYMHTKTSDHNDSSKAEFWKLYLTTVLLGLYRVGDFIGSTLGTICRRCCVSTTKALRAVGYLLMCLVRLGALPVTVLYIWDPFLLYHNLFLMGFFVVLALTNGFLMFGLWDHCQAVCSVARKDLCPVVSQIMWLCVGFGSVSGVAASFVPLS</sequence>
<comment type="subcellular location">
    <subcellularLocation>
        <location evidence="1">Membrane</location>
        <topology evidence="1">Multi-pass membrane protein</topology>
    </subcellularLocation>
</comment>
<evidence type="ECO:0000256" key="5">
    <source>
        <dbReference type="ARBA" id="ARBA00022989"/>
    </source>
</evidence>
<feature type="compositionally biased region" description="Low complexity" evidence="7">
    <location>
        <begin position="124"/>
        <end position="147"/>
    </location>
</feature>
<feature type="transmembrane region" description="Helical" evidence="8">
    <location>
        <begin position="525"/>
        <end position="549"/>
    </location>
</feature>
<keyword evidence="5 8" id="KW-1133">Transmembrane helix</keyword>
<evidence type="ECO:0000256" key="1">
    <source>
        <dbReference type="ARBA" id="ARBA00004141"/>
    </source>
</evidence>
<dbReference type="GO" id="GO:0005337">
    <property type="term" value="F:nucleoside transmembrane transporter activity"/>
    <property type="evidence" value="ECO:0000318"/>
    <property type="project" value="GO_Central"/>
</dbReference>
<feature type="transmembrane region" description="Helical" evidence="8">
    <location>
        <begin position="357"/>
        <end position="378"/>
    </location>
</feature>
<dbReference type="OrthoDB" id="5962437at2759"/>
<dbReference type="PANTHER" id="PTHR10332:SF10">
    <property type="entry name" value="EQUILIBRATIVE NUCLEOSIDE TRANSPORTER 4"/>
    <property type="match status" value="1"/>
</dbReference>
<dbReference type="PANTHER" id="PTHR10332">
    <property type="entry name" value="EQUILIBRATIVE NUCLEOSIDE TRANSPORTER"/>
    <property type="match status" value="1"/>
</dbReference>
<evidence type="ECO:0000313" key="9">
    <source>
        <dbReference type="EMBL" id="EDO34818.1"/>
    </source>
</evidence>
<proteinExistence type="inferred from homology"/>
<evidence type="ECO:0000256" key="7">
    <source>
        <dbReference type="SAM" id="MobiDB-lite"/>
    </source>
</evidence>
<evidence type="ECO:0000256" key="6">
    <source>
        <dbReference type="ARBA" id="ARBA00023136"/>
    </source>
</evidence>
<protein>
    <submittedName>
        <fullName evidence="9">Uncharacterized protein</fullName>
    </submittedName>
</protein>
<keyword evidence="10" id="KW-1185">Reference proteome</keyword>
<organism evidence="9 10">
    <name type="scientific">Nematostella vectensis</name>
    <name type="common">Starlet sea anemone</name>
    <dbReference type="NCBI Taxonomy" id="45351"/>
    <lineage>
        <taxon>Eukaryota</taxon>
        <taxon>Metazoa</taxon>
        <taxon>Cnidaria</taxon>
        <taxon>Anthozoa</taxon>
        <taxon>Hexacorallia</taxon>
        <taxon>Actiniaria</taxon>
        <taxon>Edwardsiidae</taxon>
        <taxon>Nematostella</taxon>
    </lineage>
</organism>
<feature type="transmembrane region" description="Helical" evidence="8">
    <location>
        <begin position="197"/>
        <end position="220"/>
    </location>
</feature>
<feature type="transmembrane region" description="Helical" evidence="8">
    <location>
        <begin position="419"/>
        <end position="437"/>
    </location>
</feature>
<dbReference type="EMBL" id="DS469718">
    <property type="protein sequence ID" value="EDO34818.1"/>
    <property type="molecule type" value="Genomic_DNA"/>
</dbReference>
<evidence type="ECO:0000256" key="8">
    <source>
        <dbReference type="SAM" id="Phobius"/>
    </source>
</evidence>
<name>A7SNA2_NEMVE</name>
<feature type="transmembrane region" description="Helical" evidence="8">
    <location>
        <begin position="457"/>
        <end position="476"/>
    </location>
</feature>
<dbReference type="KEGG" id="nve:5506190"/>
<feature type="transmembrane region" description="Helical" evidence="8">
    <location>
        <begin position="320"/>
        <end position="345"/>
    </location>
</feature>
<keyword evidence="6 8" id="KW-0472">Membrane</keyword>